<dbReference type="InterPro" id="IPR032861">
    <property type="entry name" value="TAXi_N"/>
</dbReference>
<dbReference type="PANTHER" id="PTHR47967:SF20">
    <property type="entry name" value="OS01G0696800 PROTEIN"/>
    <property type="match status" value="1"/>
</dbReference>
<comment type="similarity">
    <text evidence="1 7">Belongs to the peptidase A1 family.</text>
</comment>
<evidence type="ECO:0000256" key="2">
    <source>
        <dbReference type="ARBA" id="ARBA00022670"/>
    </source>
</evidence>
<evidence type="ECO:0000256" key="1">
    <source>
        <dbReference type="ARBA" id="ARBA00007447"/>
    </source>
</evidence>
<dbReference type="GO" id="GO:0005576">
    <property type="term" value="C:extracellular region"/>
    <property type="evidence" value="ECO:0007669"/>
    <property type="project" value="TreeGrafter"/>
</dbReference>
<dbReference type="CDD" id="cd05476">
    <property type="entry name" value="pepsin_A_like_plant"/>
    <property type="match status" value="1"/>
</dbReference>
<dbReference type="GO" id="GO:0004190">
    <property type="term" value="F:aspartic-type endopeptidase activity"/>
    <property type="evidence" value="ECO:0007669"/>
    <property type="project" value="UniProtKB-KW"/>
</dbReference>
<dbReference type="InterPro" id="IPR001969">
    <property type="entry name" value="Aspartic_peptidase_AS"/>
</dbReference>
<dbReference type="InterPro" id="IPR034161">
    <property type="entry name" value="Pepsin-like_plant"/>
</dbReference>
<evidence type="ECO:0000256" key="7">
    <source>
        <dbReference type="RuleBase" id="RU000454"/>
    </source>
</evidence>
<proteinExistence type="inferred from homology"/>
<dbReference type="InterPro" id="IPR032799">
    <property type="entry name" value="TAXi_C"/>
</dbReference>
<evidence type="ECO:0000256" key="6">
    <source>
        <dbReference type="PIRSR" id="PIRSR601461-1"/>
    </source>
</evidence>
<feature type="chain" id="PRO_5002347009" description="Peptidase A1 domain-containing protein" evidence="8">
    <location>
        <begin position="22"/>
        <end position="429"/>
    </location>
</feature>
<dbReference type="PANTHER" id="PTHR47967">
    <property type="entry name" value="OS07G0603500 PROTEIN-RELATED"/>
    <property type="match status" value="1"/>
</dbReference>
<reference evidence="11" key="2">
    <citation type="submission" date="2013-12" db="EMBL/GenBank/DDBJ databases">
        <authorList>
            <person name="Yu Y."/>
            <person name="Lee S."/>
            <person name="de Baynast K."/>
            <person name="Wissotski M."/>
            <person name="Liu L."/>
            <person name="Talag J."/>
            <person name="Goicoechea J."/>
            <person name="Angelova A."/>
            <person name="Jetty R."/>
            <person name="Kudrna D."/>
            <person name="Golser W."/>
            <person name="Rivera L."/>
            <person name="Zhang J."/>
            <person name="Wing R."/>
        </authorList>
    </citation>
    <scope>NUCLEOTIDE SEQUENCE</scope>
</reference>
<reference evidence="10 11" key="1">
    <citation type="submission" date="2012-08" db="EMBL/GenBank/DDBJ databases">
        <title>Oryza genome evolution.</title>
        <authorList>
            <person name="Wing R.A."/>
        </authorList>
    </citation>
    <scope>NUCLEOTIDE SEQUENCE</scope>
</reference>
<keyword evidence="11" id="KW-1185">Reference proteome</keyword>
<evidence type="ECO:0000256" key="4">
    <source>
        <dbReference type="ARBA" id="ARBA00022801"/>
    </source>
</evidence>
<reference evidence="10" key="3">
    <citation type="submission" date="2015-04" db="UniProtKB">
        <authorList>
            <consortium name="EnsemblPlants"/>
        </authorList>
    </citation>
    <scope>IDENTIFICATION</scope>
</reference>
<keyword evidence="2 7" id="KW-0645">Protease</keyword>
<dbReference type="Gramene" id="LPERR01G23680.1">
    <property type="protein sequence ID" value="LPERR01G23680.1"/>
    <property type="gene ID" value="LPERR01G23680"/>
</dbReference>
<dbReference type="PROSITE" id="PS51767">
    <property type="entry name" value="PEPTIDASE_A1"/>
    <property type="match status" value="1"/>
</dbReference>
<dbReference type="InterPro" id="IPR021109">
    <property type="entry name" value="Peptidase_aspartic_dom_sf"/>
</dbReference>
<dbReference type="InterPro" id="IPR033121">
    <property type="entry name" value="PEPTIDASE_A1"/>
</dbReference>
<dbReference type="Pfam" id="PF14543">
    <property type="entry name" value="TAXi_N"/>
    <property type="match status" value="1"/>
</dbReference>
<feature type="domain" description="Peptidase A1" evidence="9">
    <location>
        <begin position="77"/>
        <end position="425"/>
    </location>
</feature>
<evidence type="ECO:0000313" key="10">
    <source>
        <dbReference type="EnsemblPlants" id="LPERR01G23680.1"/>
    </source>
</evidence>
<organism evidence="10 11">
    <name type="scientific">Leersia perrieri</name>
    <dbReference type="NCBI Taxonomy" id="77586"/>
    <lineage>
        <taxon>Eukaryota</taxon>
        <taxon>Viridiplantae</taxon>
        <taxon>Streptophyta</taxon>
        <taxon>Embryophyta</taxon>
        <taxon>Tracheophyta</taxon>
        <taxon>Spermatophyta</taxon>
        <taxon>Magnoliopsida</taxon>
        <taxon>Liliopsida</taxon>
        <taxon>Poales</taxon>
        <taxon>Poaceae</taxon>
        <taxon>BOP clade</taxon>
        <taxon>Oryzoideae</taxon>
        <taxon>Oryzeae</taxon>
        <taxon>Oryzinae</taxon>
        <taxon>Leersia</taxon>
    </lineage>
</organism>
<feature type="signal peptide" evidence="8">
    <location>
        <begin position="1"/>
        <end position="21"/>
    </location>
</feature>
<evidence type="ECO:0000259" key="9">
    <source>
        <dbReference type="PROSITE" id="PS51767"/>
    </source>
</evidence>
<dbReference type="PROSITE" id="PS00141">
    <property type="entry name" value="ASP_PROTEASE"/>
    <property type="match status" value="1"/>
</dbReference>
<dbReference type="InterPro" id="IPR051708">
    <property type="entry name" value="Plant_Aspart_Prot_A1"/>
</dbReference>
<sequence length="429" mass="45090">MGPLALMLPLLLLSATPRGSARPASFKASLVRTETSFNYTRAVQRSRSRLSMLAARAVSNAGDSAAQSPLQRGNGDYAMAFGIGTPAAELSAEADTGSDLIWTKCGACATCTPQGSPSYYPTSSSSAAFVACGDQTTCGKLPKPLCSNVDGNGNCSYHYAYGVDSGDSHHYTEGILMTEMFTFDDATSFPGIAFGCTLRSEGNFGLGSGLVGLGRGKLSLVTQLNVEAFAYRLSSDLSASSPISFGSLDDVTGGNGDALLSTPLLSSPARPDPTFYYVGLTGISIGEKLVQIPPGTFSIDPSTGEGGVMFDSGTTLTLLPDPAYTLVRDELLSQMGFPEPPAGMCFPEGSTTNFPSMLLHFDGGAEMNLSTENYLLQTEGQNGERGRCWSVVKSPERLTIIGNVMQMDFLVAYDLSAGNERMLLQPPTV</sequence>
<keyword evidence="8" id="KW-0732">Signal</keyword>
<keyword evidence="5" id="KW-0325">Glycoprotein</keyword>
<evidence type="ECO:0000256" key="8">
    <source>
        <dbReference type="SAM" id="SignalP"/>
    </source>
</evidence>
<dbReference type="EnsemblPlants" id="LPERR01G23680.1">
    <property type="protein sequence ID" value="LPERR01G23680.1"/>
    <property type="gene ID" value="LPERR01G23680"/>
</dbReference>
<dbReference type="Gene3D" id="2.40.70.10">
    <property type="entry name" value="Acid Proteases"/>
    <property type="match status" value="2"/>
</dbReference>
<feature type="active site" evidence="6">
    <location>
        <position position="311"/>
    </location>
</feature>
<dbReference type="eggNOG" id="KOG1339">
    <property type="taxonomic scope" value="Eukaryota"/>
</dbReference>
<evidence type="ECO:0000256" key="5">
    <source>
        <dbReference type="ARBA" id="ARBA00023180"/>
    </source>
</evidence>
<dbReference type="SUPFAM" id="SSF50630">
    <property type="entry name" value="Acid proteases"/>
    <property type="match status" value="1"/>
</dbReference>
<feature type="active site" evidence="6">
    <location>
        <position position="95"/>
    </location>
</feature>
<accession>A0A0D9V4J2</accession>
<name>A0A0D9V4J2_9ORYZ</name>
<keyword evidence="3 7" id="KW-0064">Aspartyl protease</keyword>
<dbReference type="GO" id="GO:0006508">
    <property type="term" value="P:proteolysis"/>
    <property type="evidence" value="ECO:0007669"/>
    <property type="project" value="UniProtKB-KW"/>
</dbReference>
<dbReference type="Proteomes" id="UP000032180">
    <property type="component" value="Chromosome 1"/>
</dbReference>
<dbReference type="InterPro" id="IPR001461">
    <property type="entry name" value="Aspartic_peptidase_A1"/>
</dbReference>
<dbReference type="AlphaFoldDB" id="A0A0D9V4J2"/>
<dbReference type="HOGENOM" id="CLU_005738_1_1_1"/>
<dbReference type="PRINTS" id="PR00792">
    <property type="entry name" value="PEPSIN"/>
</dbReference>
<protein>
    <recommendedName>
        <fullName evidence="9">Peptidase A1 domain-containing protein</fullName>
    </recommendedName>
</protein>
<evidence type="ECO:0000313" key="11">
    <source>
        <dbReference type="Proteomes" id="UP000032180"/>
    </source>
</evidence>
<dbReference type="Pfam" id="PF14541">
    <property type="entry name" value="TAXi_C"/>
    <property type="match status" value="1"/>
</dbReference>
<keyword evidence="4 7" id="KW-0378">Hydrolase</keyword>
<evidence type="ECO:0000256" key="3">
    <source>
        <dbReference type="ARBA" id="ARBA00022750"/>
    </source>
</evidence>
<dbReference type="STRING" id="77586.A0A0D9V4J2"/>